<feature type="signal peptide" evidence="2">
    <location>
        <begin position="1"/>
        <end position="22"/>
    </location>
</feature>
<dbReference type="RefSeq" id="WP_002540256.1">
    <property type="nucleotide sequence ID" value="NZ_ANFM02000031.1"/>
</dbReference>
<evidence type="ECO:0000313" key="3">
    <source>
        <dbReference type="EMBL" id="EOD78544.1"/>
    </source>
</evidence>
<dbReference type="AlphaFoldDB" id="R1GR40"/>
<dbReference type="EMBL" id="ANFM02000031">
    <property type="protein sequence ID" value="EOD78544.1"/>
    <property type="molecule type" value="Genomic_DNA"/>
</dbReference>
<accession>R1GR40</accession>
<proteinExistence type="predicted"/>
<feature type="chain" id="PRO_5004360926" description="TolA protein" evidence="2">
    <location>
        <begin position="23"/>
        <end position="80"/>
    </location>
</feature>
<name>R1GR40_9GAMM</name>
<gene>
    <name evidence="3" type="ORF">D515_02706</name>
</gene>
<evidence type="ECO:0000313" key="4">
    <source>
        <dbReference type="Proteomes" id="UP000011223"/>
    </source>
</evidence>
<organism evidence="3 4">
    <name type="scientific">Grimontia indica</name>
    <dbReference type="NCBI Taxonomy" id="1056512"/>
    <lineage>
        <taxon>Bacteria</taxon>
        <taxon>Pseudomonadati</taxon>
        <taxon>Pseudomonadota</taxon>
        <taxon>Gammaproteobacteria</taxon>
        <taxon>Vibrionales</taxon>
        <taxon>Vibrionaceae</taxon>
        <taxon>Grimontia</taxon>
    </lineage>
</organism>
<dbReference type="Proteomes" id="UP000011223">
    <property type="component" value="Unassembled WGS sequence"/>
</dbReference>
<keyword evidence="4" id="KW-1185">Reference proteome</keyword>
<keyword evidence="2" id="KW-0732">Signal</keyword>
<evidence type="ECO:0000256" key="1">
    <source>
        <dbReference type="SAM" id="MobiDB-lite"/>
    </source>
</evidence>
<sequence length="80" mass="8592">MKSSKLALLSMLFVVAPFGSQATETAGQQAEQVAQERVAQMEAVADSAESEAKLLLEETKKETEAMTEDAEKDAKEAVSE</sequence>
<evidence type="ECO:0008006" key="5">
    <source>
        <dbReference type="Google" id="ProtNLM"/>
    </source>
</evidence>
<feature type="region of interest" description="Disordered" evidence="1">
    <location>
        <begin position="61"/>
        <end position="80"/>
    </location>
</feature>
<reference evidence="3 4" key="1">
    <citation type="journal article" date="2014" name="PLoS ONE">
        <title>Grimontia indica AK16(T), sp. nov., Isolated from a Seawater Sample Reports the Presence of Pathogenic Genes Similar to Vibrio Genus.</title>
        <authorList>
            <person name="Singh A."/>
            <person name="Vaidya B."/>
            <person name="Khatri I."/>
            <person name="Srinivas T.N."/>
            <person name="Subramanian S."/>
            <person name="Korpole S."/>
            <person name="Pinnaka A.K."/>
        </authorList>
    </citation>
    <scope>NUCLEOTIDE SEQUENCE [LARGE SCALE GENOMIC DNA]</scope>
    <source>
        <strain evidence="3 4">AK16</strain>
    </source>
</reference>
<protein>
    <recommendedName>
        <fullName evidence="5">TolA protein</fullName>
    </recommendedName>
</protein>
<comment type="caution">
    <text evidence="3">The sequence shown here is derived from an EMBL/GenBank/DDBJ whole genome shotgun (WGS) entry which is preliminary data.</text>
</comment>
<evidence type="ECO:0000256" key="2">
    <source>
        <dbReference type="SAM" id="SignalP"/>
    </source>
</evidence>